<gene>
    <name evidence="5" type="ORF">ENP09_01465</name>
    <name evidence="4" type="ORF">ENP73_08065</name>
</gene>
<organism evidence="4">
    <name type="scientific">Thermus islandicus</name>
    <dbReference type="NCBI Taxonomy" id="540988"/>
    <lineage>
        <taxon>Bacteria</taxon>
        <taxon>Thermotogati</taxon>
        <taxon>Deinococcota</taxon>
        <taxon>Deinococci</taxon>
        <taxon>Thermales</taxon>
        <taxon>Thermaceae</taxon>
        <taxon>Thermus</taxon>
    </lineage>
</organism>
<dbReference type="SMART" id="SM00966">
    <property type="entry name" value="SpoVT_AbrB"/>
    <property type="match status" value="1"/>
</dbReference>
<evidence type="ECO:0000256" key="2">
    <source>
        <dbReference type="SAM" id="MobiDB-lite"/>
    </source>
</evidence>
<proteinExistence type="predicted"/>
<dbReference type="Pfam" id="PF04014">
    <property type="entry name" value="MazE_antitoxin"/>
    <property type="match status" value="1"/>
</dbReference>
<evidence type="ECO:0000259" key="3">
    <source>
        <dbReference type="PROSITE" id="PS51740"/>
    </source>
</evidence>
<keyword evidence="1 4" id="KW-0238">DNA-binding</keyword>
<dbReference type="InterPro" id="IPR037914">
    <property type="entry name" value="SpoVT-AbrB_sf"/>
</dbReference>
<dbReference type="Gene3D" id="2.10.260.10">
    <property type="match status" value="1"/>
</dbReference>
<dbReference type="SUPFAM" id="SSF89447">
    <property type="entry name" value="AbrB/MazE/MraZ-like"/>
    <property type="match status" value="1"/>
</dbReference>
<evidence type="ECO:0000313" key="4">
    <source>
        <dbReference type="EMBL" id="HEH82907.1"/>
    </source>
</evidence>
<dbReference type="EMBL" id="DSKL01000314">
    <property type="protein sequence ID" value="HEH82907.1"/>
    <property type="molecule type" value="Genomic_DNA"/>
</dbReference>
<name>A0A7C2FUK7_9DEIN</name>
<dbReference type="NCBIfam" id="TIGR01439">
    <property type="entry name" value="lp_hng_hel_AbrB"/>
    <property type="match status" value="1"/>
</dbReference>
<dbReference type="EMBL" id="DSHZ01000078">
    <property type="protein sequence ID" value="HEO41561.1"/>
    <property type="molecule type" value="Genomic_DNA"/>
</dbReference>
<feature type="domain" description="SpoVT-AbrB" evidence="3">
    <location>
        <begin position="2"/>
        <end position="48"/>
    </location>
</feature>
<reference evidence="4" key="1">
    <citation type="journal article" date="2020" name="mSystems">
        <title>Genome- and Community-Level Interaction Insights into Carbon Utilization and Element Cycling Functions of Hydrothermarchaeota in Hydrothermal Sediment.</title>
        <authorList>
            <person name="Zhou Z."/>
            <person name="Liu Y."/>
            <person name="Xu W."/>
            <person name="Pan J."/>
            <person name="Luo Z.H."/>
            <person name="Li M."/>
        </authorList>
    </citation>
    <scope>NUCLEOTIDE SEQUENCE [LARGE SCALE GENOMIC DNA]</scope>
    <source>
        <strain evidence="5">SpSt-189</strain>
        <strain evidence="4">SpSt-246</strain>
    </source>
</reference>
<evidence type="ECO:0000313" key="5">
    <source>
        <dbReference type="EMBL" id="HEO41561.1"/>
    </source>
</evidence>
<comment type="caution">
    <text evidence="4">The sequence shown here is derived from an EMBL/GenBank/DDBJ whole genome shotgun (WGS) entry which is preliminary data.</text>
</comment>
<feature type="region of interest" description="Disordered" evidence="2">
    <location>
        <begin position="51"/>
        <end position="70"/>
    </location>
</feature>
<protein>
    <submittedName>
        <fullName evidence="4">AbrB/MazE/SpoVT family DNA-binding domain-containing protein</fullName>
    </submittedName>
</protein>
<accession>A0A7C2FUK7</accession>
<dbReference type="InterPro" id="IPR007159">
    <property type="entry name" value="SpoVT-AbrB_dom"/>
</dbReference>
<dbReference type="AlphaFoldDB" id="A0A7C2FUK7"/>
<dbReference type="GO" id="GO:0003677">
    <property type="term" value="F:DNA binding"/>
    <property type="evidence" value="ECO:0007669"/>
    <property type="project" value="UniProtKB-UniRule"/>
</dbReference>
<dbReference type="PROSITE" id="PS51740">
    <property type="entry name" value="SPOVT_ABRB"/>
    <property type="match status" value="1"/>
</dbReference>
<evidence type="ECO:0000256" key="1">
    <source>
        <dbReference type="PROSITE-ProRule" id="PRU01076"/>
    </source>
</evidence>
<sequence length="70" mass="7313">MALIARISSKGQATIPKRARQALGLKPGDLHLTELEADGSLRLRKVAPSDLSANPLSCQHGSPSSDPADP</sequence>